<reference evidence="1 2" key="1">
    <citation type="submission" date="2017-03" db="EMBL/GenBank/DDBJ databases">
        <title>Genome sequence of Clostridium chromiireducens DSM 23318.</title>
        <authorList>
            <person name="Poehlein A."/>
            <person name="Daniel R."/>
        </authorList>
    </citation>
    <scope>NUCLEOTIDE SEQUENCE [LARGE SCALE GENOMIC DNA]</scope>
    <source>
        <strain evidence="1 2">DSM 23318</strain>
    </source>
</reference>
<dbReference type="RefSeq" id="WP_169896834.1">
    <property type="nucleotide sequence ID" value="NZ_MZGT01000049.1"/>
</dbReference>
<protein>
    <submittedName>
        <fullName evidence="1">Uncharacterized protein</fullName>
    </submittedName>
</protein>
<dbReference type="AlphaFoldDB" id="A0A1V4II70"/>
<evidence type="ECO:0000313" key="1">
    <source>
        <dbReference type="EMBL" id="OPJ59626.1"/>
    </source>
</evidence>
<proteinExistence type="predicted"/>
<accession>A0A1V4II70</accession>
<sequence length="58" mass="6801">MLSYKHNEYEYIYDENNEDNLIEIRKDDVIVNNVQSPISNLEDAKALQNTVLMLGIEQ</sequence>
<comment type="caution">
    <text evidence="1">The sequence shown here is derived from an EMBL/GenBank/DDBJ whole genome shotgun (WGS) entry which is preliminary data.</text>
</comment>
<organism evidence="1 2">
    <name type="scientific">Clostridium chromiireducens</name>
    <dbReference type="NCBI Taxonomy" id="225345"/>
    <lineage>
        <taxon>Bacteria</taxon>
        <taxon>Bacillati</taxon>
        <taxon>Bacillota</taxon>
        <taxon>Clostridia</taxon>
        <taxon>Eubacteriales</taxon>
        <taxon>Clostridiaceae</taxon>
        <taxon>Clostridium</taxon>
    </lineage>
</organism>
<name>A0A1V4II70_9CLOT</name>
<evidence type="ECO:0000313" key="2">
    <source>
        <dbReference type="Proteomes" id="UP000191056"/>
    </source>
</evidence>
<dbReference type="Proteomes" id="UP000191056">
    <property type="component" value="Unassembled WGS sequence"/>
</dbReference>
<gene>
    <name evidence="1" type="ORF">CLCHR_34010</name>
</gene>
<keyword evidence="2" id="KW-1185">Reference proteome</keyword>
<dbReference type="EMBL" id="MZGT01000049">
    <property type="protein sequence ID" value="OPJ59626.1"/>
    <property type="molecule type" value="Genomic_DNA"/>
</dbReference>